<accession>A0A965ZEE2</accession>
<dbReference type="InterPro" id="IPR011466">
    <property type="entry name" value="DUF1572"/>
</dbReference>
<dbReference type="Proteomes" id="UP000638732">
    <property type="component" value="Unassembled WGS sequence"/>
</dbReference>
<keyword evidence="2" id="KW-1185">Reference proteome</keyword>
<evidence type="ECO:0000313" key="1">
    <source>
        <dbReference type="EMBL" id="NCD68236.1"/>
    </source>
</evidence>
<dbReference type="Gene3D" id="1.20.120.450">
    <property type="entry name" value="dinb family like domain"/>
    <property type="match status" value="1"/>
</dbReference>
<comment type="caution">
    <text evidence="1">The sequence shown here is derived from an EMBL/GenBank/DDBJ whole genome shotgun (WGS) entry which is preliminary data.</text>
</comment>
<dbReference type="Pfam" id="PF07609">
    <property type="entry name" value="DUF1572"/>
    <property type="match status" value="1"/>
</dbReference>
<name>A0A965ZEE2_9SPHI</name>
<protein>
    <submittedName>
        <fullName evidence="1">DUF1572 domain-containing protein</fullName>
    </submittedName>
</protein>
<dbReference type="EMBL" id="WWEO01000036">
    <property type="protein sequence ID" value="NCD68236.1"/>
    <property type="molecule type" value="Genomic_DNA"/>
</dbReference>
<dbReference type="SUPFAM" id="SSF109854">
    <property type="entry name" value="DinB/YfiT-like putative metalloenzymes"/>
    <property type="match status" value="1"/>
</dbReference>
<gene>
    <name evidence="1" type="ORF">GSY63_02565</name>
</gene>
<dbReference type="AlphaFoldDB" id="A0A965ZEE2"/>
<evidence type="ECO:0000313" key="2">
    <source>
        <dbReference type="Proteomes" id="UP000638732"/>
    </source>
</evidence>
<sequence length="190" mass="22401">MQPDYLTSVRKQFEYYKMLGEKTFDQLSDEKLFWKYNEESNSIATIVKHLWGNMLSRWTDFLTSDGEKTWRNREAEFDNDILTRDELLTKWNEGWDCLFKALDSITPENIDTVIYIRNMGHTVTEAINRQLAHYPYHVGQIVFIGKMALDAKWSSLSIPRGNSGAYNAEKFSKPQHREHFTDEFLGNKED</sequence>
<reference evidence="1" key="1">
    <citation type="submission" date="2020-01" db="EMBL/GenBank/DDBJ databases">
        <authorList>
            <person name="Seo Y.L."/>
        </authorList>
    </citation>
    <scope>NUCLEOTIDE SEQUENCE</scope>
    <source>
        <strain evidence="1">R11</strain>
    </source>
</reference>
<reference evidence="1" key="2">
    <citation type="submission" date="2020-10" db="EMBL/GenBank/DDBJ databases">
        <title>Mucilaginibacter sp. nov., isolated from soil.</title>
        <authorList>
            <person name="Jeon C.O."/>
        </authorList>
    </citation>
    <scope>NUCLEOTIDE SEQUENCE</scope>
    <source>
        <strain evidence="1">R11</strain>
    </source>
</reference>
<dbReference type="RefSeq" id="WP_166584257.1">
    <property type="nucleotide sequence ID" value="NZ_WWEO01000036.1"/>
</dbReference>
<proteinExistence type="predicted"/>
<dbReference type="InterPro" id="IPR034660">
    <property type="entry name" value="DinB/YfiT-like"/>
</dbReference>
<organism evidence="1 2">
    <name type="scientific">Mucilaginibacter agri</name>
    <dbReference type="NCBI Taxonomy" id="2695265"/>
    <lineage>
        <taxon>Bacteria</taxon>
        <taxon>Pseudomonadati</taxon>
        <taxon>Bacteroidota</taxon>
        <taxon>Sphingobacteriia</taxon>
        <taxon>Sphingobacteriales</taxon>
        <taxon>Sphingobacteriaceae</taxon>
        <taxon>Mucilaginibacter</taxon>
    </lineage>
</organism>